<evidence type="ECO:0000256" key="1">
    <source>
        <dbReference type="ARBA" id="ARBA00004906"/>
    </source>
</evidence>
<evidence type="ECO:0000313" key="10">
    <source>
        <dbReference type="EMBL" id="GMT29357.1"/>
    </source>
</evidence>
<keyword evidence="11" id="KW-1185">Reference proteome</keyword>
<protein>
    <recommendedName>
        <fullName evidence="9">RING-type domain-containing protein</fullName>
    </recommendedName>
</protein>
<sequence length="492" mass="55343">APPPGAEVARPPPTPVLSTPVTPRSTPIVPKRERSKVCALCSKEKGCLAPCHCLNVDPFEMEQPDEAEHVVCGDCLKLRYMQTKLETTKDHKALFCPVKKCNRVICRDLLLGAVEKPAMVEWMLGMKVSLREASLLQVDRERVRHKQEEEELTAEDRLRFENILDLIDEEQFVHTSNVLPDACFSWILKNVDRGLNYMMEQKDTATKRKRRRRDKAGVTHLVESRLRLQTTFICVVCDEEYRTHLAVSCVAGPEQNVEQETHSFCAECVSGYARTATEQNVIVRSGIGIKCMQGNCSNILMRAHIEQVLDAPTLAALEPHFADEALLAADVKAEKCQRCAFAAILVEPPEVQPTFACRRDGCRYEYCRMCGRVWDNRHEGKSCDELDPELMQRRMAEQLTEMMMHKCPRCAKAFVKIDGCNKITCPCGQLSCYVCKQGVKGYDHFEDRGNASGKCPLWEDPTAREKAEAAAELARQIAAADGDVAAALRQLQ</sequence>
<dbReference type="PROSITE" id="PS51873">
    <property type="entry name" value="TRIAD"/>
    <property type="match status" value="1"/>
</dbReference>
<dbReference type="GO" id="GO:0008270">
    <property type="term" value="F:zinc ion binding"/>
    <property type="evidence" value="ECO:0007669"/>
    <property type="project" value="UniProtKB-KW"/>
</dbReference>
<dbReference type="AlphaFoldDB" id="A0AAV5WEB2"/>
<evidence type="ECO:0000256" key="2">
    <source>
        <dbReference type="ARBA" id="ARBA00022679"/>
    </source>
</evidence>
<evidence type="ECO:0000256" key="4">
    <source>
        <dbReference type="ARBA" id="ARBA00022737"/>
    </source>
</evidence>
<dbReference type="EMBL" id="BTSY01000005">
    <property type="protein sequence ID" value="GMT29357.1"/>
    <property type="molecule type" value="Genomic_DNA"/>
</dbReference>
<evidence type="ECO:0000256" key="6">
    <source>
        <dbReference type="ARBA" id="ARBA00022786"/>
    </source>
</evidence>
<accession>A0AAV5WEB2</accession>
<dbReference type="InterPro" id="IPR051628">
    <property type="entry name" value="LUBAC_E3_Ligases"/>
</dbReference>
<feature type="domain" description="RING-type" evidence="9">
    <location>
        <begin position="230"/>
        <end position="459"/>
    </location>
</feature>
<keyword evidence="7" id="KW-0862">Zinc</keyword>
<evidence type="ECO:0000256" key="5">
    <source>
        <dbReference type="ARBA" id="ARBA00022771"/>
    </source>
</evidence>
<proteinExistence type="predicted"/>
<dbReference type="Proteomes" id="UP001432322">
    <property type="component" value="Unassembled WGS sequence"/>
</dbReference>
<dbReference type="CDD" id="cd20353">
    <property type="entry name" value="Rcat_RBR_RNF216"/>
    <property type="match status" value="1"/>
</dbReference>
<reference evidence="10" key="1">
    <citation type="submission" date="2023-10" db="EMBL/GenBank/DDBJ databases">
        <title>Genome assembly of Pristionchus species.</title>
        <authorList>
            <person name="Yoshida K."/>
            <person name="Sommer R.J."/>
        </authorList>
    </citation>
    <scope>NUCLEOTIDE SEQUENCE</scope>
    <source>
        <strain evidence="10">RS5133</strain>
    </source>
</reference>
<evidence type="ECO:0000256" key="7">
    <source>
        <dbReference type="ARBA" id="ARBA00022833"/>
    </source>
</evidence>
<dbReference type="GO" id="GO:0016740">
    <property type="term" value="F:transferase activity"/>
    <property type="evidence" value="ECO:0007669"/>
    <property type="project" value="UniProtKB-KW"/>
</dbReference>
<gene>
    <name evidence="10" type="ORF">PFISCL1PPCAC_20654</name>
</gene>
<feature type="non-terminal residue" evidence="10">
    <location>
        <position position="1"/>
    </location>
</feature>
<dbReference type="SUPFAM" id="SSF57850">
    <property type="entry name" value="RING/U-box"/>
    <property type="match status" value="3"/>
</dbReference>
<evidence type="ECO:0000313" key="11">
    <source>
        <dbReference type="Proteomes" id="UP001432322"/>
    </source>
</evidence>
<keyword evidence="5" id="KW-0863">Zinc-finger</keyword>
<dbReference type="Gene3D" id="1.20.120.1750">
    <property type="match status" value="1"/>
</dbReference>
<keyword evidence="4" id="KW-0677">Repeat</keyword>
<comment type="caution">
    <text evidence="10">The sequence shown here is derived from an EMBL/GenBank/DDBJ whole genome shotgun (WGS) entry which is preliminary data.</text>
</comment>
<feature type="compositionally biased region" description="Low complexity" evidence="8">
    <location>
        <begin position="16"/>
        <end position="27"/>
    </location>
</feature>
<dbReference type="SMART" id="SM00647">
    <property type="entry name" value="IBR"/>
    <property type="match status" value="2"/>
</dbReference>
<feature type="compositionally biased region" description="Pro residues" evidence="8">
    <location>
        <begin position="1"/>
        <end position="15"/>
    </location>
</feature>
<dbReference type="InterPro" id="IPR002867">
    <property type="entry name" value="IBR_dom"/>
</dbReference>
<dbReference type="InterPro" id="IPR044066">
    <property type="entry name" value="TRIAD_supradom"/>
</dbReference>
<keyword evidence="3" id="KW-0479">Metal-binding</keyword>
<dbReference type="InterPro" id="IPR047546">
    <property type="entry name" value="Rcat_RBR_RNF216"/>
</dbReference>
<keyword evidence="2" id="KW-0808">Transferase</keyword>
<dbReference type="PANTHER" id="PTHR22770">
    <property type="entry name" value="UBIQUITIN CONJUGATING ENZYME 7 INTERACTING PROTEIN-RELATED"/>
    <property type="match status" value="1"/>
</dbReference>
<name>A0AAV5WEB2_9BILA</name>
<evidence type="ECO:0000259" key="9">
    <source>
        <dbReference type="PROSITE" id="PS51873"/>
    </source>
</evidence>
<dbReference type="Pfam" id="PF26200">
    <property type="entry name" value="Rcat_RNF216"/>
    <property type="match status" value="1"/>
</dbReference>
<comment type="pathway">
    <text evidence="1">Protein modification; protein ubiquitination.</text>
</comment>
<organism evidence="10 11">
    <name type="scientific">Pristionchus fissidentatus</name>
    <dbReference type="NCBI Taxonomy" id="1538716"/>
    <lineage>
        <taxon>Eukaryota</taxon>
        <taxon>Metazoa</taxon>
        <taxon>Ecdysozoa</taxon>
        <taxon>Nematoda</taxon>
        <taxon>Chromadorea</taxon>
        <taxon>Rhabditida</taxon>
        <taxon>Rhabditina</taxon>
        <taxon>Diplogasteromorpha</taxon>
        <taxon>Diplogasteroidea</taxon>
        <taxon>Neodiplogasteridae</taxon>
        <taxon>Pristionchus</taxon>
    </lineage>
</organism>
<dbReference type="PANTHER" id="PTHR22770:SF47">
    <property type="entry name" value="E3 UBIQUITIN-PROTEIN LIGASE RNF216"/>
    <property type="match status" value="1"/>
</dbReference>
<evidence type="ECO:0000256" key="8">
    <source>
        <dbReference type="SAM" id="MobiDB-lite"/>
    </source>
</evidence>
<evidence type="ECO:0000256" key="3">
    <source>
        <dbReference type="ARBA" id="ARBA00022723"/>
    </source>
</evidence>
<keyword evidence="6" id="KW-0833">Ubl conjugation pathway</keyword>
<feature type="region of interest" description="Disordered" evidence="8">
    <location>
        <begin position="1"/>
        <end position="28"/>
    </location>
</feature>